<name>A0ABN3QH29_9ACTN</name>
<gene>
    <name evidence="1" type="ORF">GCM10010411_74080</name>
</gene>
<dbReference type="Proteomes" id="UP001501509">
    <property type="component" value="Unassembled WGS sequence"/>
</dbReference>
<comment type="caution">
    <text evidence="1">The sequence shown here is derived from an EMBL/GenBank/DDBJ whole genome shotgun (WGS) entry which is preliminary data.</text>
</comment>
<protein>
    <submittedName>
        <fullName evidence="1">Uncharacterized protein</fullName>
    </submittedName>
</protein>
<proteinExistence type="predicted"/>
<dbReference type="EMBL" id="BAAATD010000013">
    <property type="protein sequence ID" value="GAA2626353.1"/>
    <property type="molecule type" value="Genomic_DNA"/>
</dbReference>
<sequence>MTSTWRRLTDRLAGKTEPEPLWTEGVPDHLDVPIHDWLYEVLSRYDMAIPVAVRLKLPSRIVKSRDPYAELASLDDRTNPMLRLEVIDATLGCLQQALRGGNLQHLKNAAFYARHLEGILREGDSAFTVSKDGSGLERRIDETLHATYGKAVDTGASKSGTVADHLRAAFTEAYGINPDPSAAYSRAIKAVEAVAIPAFLPTDPEPTLGKVRSHLDQARHKYEMVLADRTGAPADIDAVVAMISLLWHGQRDRHEGGPTSASVSQQGAEAAVHAAAVLVHWISNGSIRKK</sequence>
<accession>A0ABN3QH29</accession>
<dbReference type="RefSeq" id="WP_344547164.1">
    <property type="nucleotide sequence ID" value="NZ_BAAATD010000013.1"/>
</dbReference>
<organism evidence="1 2">
    <name type="scientific">Actinomadura fulvescens</name>
    <dbReference type="NCBI Taxonomy" id="46160"/>
    <lineage>
        <taxon>Bacteria</taxon>
        <taxon>Bacillati</taxon>
        <taxon>Actinomycetota</taxon>
        <taxon>Actinomycetes</taxon>
        <taxon>Streptosporangiales</taxon>
        <taxon>Thermomonosporaceae</taxon>
        <taxon>Actinomadura</taxon>
    </lineage>
</organism>
<evidence type="ECO:0000313" key="2">
    <source>
        <dbReference type="Proteomes" id="UP001501509"/>
    </source>
</evidence>
<keyword evidence="2" id="KW-1185">Reference proteome</keyword>
<reference evidence="1 2" key="1">
    <citation type="journal article" date="2019" name="Int. J. Syst. Evol. Microbiol.">
        <title>The Global Catalogue of Microorganisms (GCM) 10K type strain sequencing project: providing services to taxonomists for standard genome sequencing and annotation.</title>
        <authorList>
            <consortium name="The Broad Institute Genomics Platform"/>
            <consortium name="The Broad Institute Genome Sequencing Center for Infectious Disease"/>
            <person name="Wu L."/>
            <person name="Ma J."/>
        </authorList>
    </citation>
    <scope>NUCLEOTIDE SEQUENCE [LARGE SCALE GENOMIC DNA]</scope>
    <source>
        <strain evidence="1 2">JCM 6833</strain>
    </source>
</reference>
<evidence type="ECO:0000313" key="1">
    <source>
        <dbReference type="EMBL" id="GAA2626353.1"/>
    </source>
</evidence>